<dbReference type="CDD" id="cd09071">
    <property type="entry name" value="FAR_C"/>
    <property type="match status" value="1"/>
</dbReference>
<dbReference type="Proteomes" id="UP001258017">
    <property type="component" value="Unassembled WGS sequence"/>
</dbReference>
<sequence>MIDIRFEPKSKTPIQQFYDGETIFITGGTGFLGKMLIEKLVRTCTDLDRLYVLVRPKKDNNAVERVETMFEDSVFDAMKTQVPTWREKIVAVSGDCTQPGFELSEMDRLTLQENTSVVFHLAATVRFDEKLKRAVIINVGGTKELLKMCTDMKNLKSIVHVSTAFSNCTRKYIDEKFYEAPVNGDTILNIVEHLKEEDLEIIADKFVGDFPNTYTYTKCIAEHVVREYGGNLPIGIFRPAIVISSYKEPMEGWCYHVYGPSGICVGIAAGLIRVIQLDVHKTAQIIPVDLTVNALIAIAWDIANKKEKGDTEAPIYNYHSSWTNRITWKLYTDLAFKFGKQIPSVKSIWCYTLITTTNAFFYNFLTIILHILPGIFMDFALLFIGHKPRITKAYKKIHKHLSLIVYFSLRDWTFSNPNTQRLWDTLDTRDRELFYFSMKDFDWEDYMSKYIRGLRLYILQEDFNTVPTAQKRMTKLIYLHYTIKYTVLVLLAWLLYRSLFFAYIFLTTTFRS</sequence>
<feature type="domain" description="Thioester reductase (TE)" evidence="12">
    <location>
        <begin position="25"/>
        <end position="294"/>
    </location>
</feature>
<evidence type="ECO:0000313" key="14">
    <source>
        <dbReference type="Proteomes" id="UP001258017"/>
    </source>
</evidence>
<evidence type="ECO:0000256" key="2">
    <source>
        <dbReference type="ARBA" id="ARBA00005928"/>
    </source>
</evidence>
<dbReference type="CDD" id="cd05236">
    <property type="entry name" value="FAR-N_SDR_e"/>
    <property type="match status" value="1"/>
</dbReference>
<keyword evidence="8 10" id="KW-0472">Membrane</keyword>
<feature type="transmembrane region" description="Helical" evidence="10">
    <location>
        <begin position="360"/>
        <end position="385"/>
    </location>
</feature>
<dbReference type="GO" id="GO:0016020">
    <property type="term" value="C:membrane"/>
    <property type="evidence" value="ECO:0007669"/>
    <property type="project" value="UniProtKB-SubCell"/>
</dbReference>
<dbReference type="GO" id="GO:0102965">
    <property type="term" value="F:alcohol-forming long-chain fatty acyl-CoA reductase activity"/>
    <property type="evidence" value="ECO:0007669"/>
    <property type="project" value="UniProtKB-EC"/>
</dbReference>
<reference evidence="13" key="2">
    <citation type="journal article" date="2023" name="Commun. Biol.">
        <title>Intrasexual cuticular hydrocarbon dimorphism in a wasp sheds light on hydrocarbon biosynthesis genes in Hymenoptera.</title>
        <authorList>
            <person name="Moris V.C."/>
            <person name="Podsiadlowski L."/>
            <person name="Martin S."/>
            <person name="Oeyen J.P."/>
            <person name="Donath A."/>
            <person name="Petersen M."/>
            <person name="Wilbrandt J."/>
            <person name="Misof B."/>
            <person name="Liedtke D."/>
            <person name="Thamm M."/>
            <person name="Scheiner R."/>
            <person name="Schmitt T."/>
            <person name="Niehuis O."/>
        </authorList>
    </citation>
    <scope>NUCLEOTIDE SEQUENCE</scope>
    <source>
        <strain evidence="13">GBR_01_08_01A</strain>
    </source>
</reference>
<evidence type="ECO:0000256" key="3">
    <source>
        <dbReference type="ARBA" id="ARBA00022516"/>
    </source>
</evidence>
<keyword evidence="3 10" id="KW-0444">Lipid biosynthesis</keyword>
<dbReference type="PANTHER" id="PTHR11011:SF60">
    <property type="entry name" value="FATTY ACYL-COA REDUCTASE-RELATED"/>
    <property type="match status" value="1"/>
</dbReference>
<keyword evidence="6 10" id="KW-1133">Transmembrane helix</keyword>
<dbReference type="GO" id="GO:0035336">
    <property type="term" value="P:long-chain fatty-acyl-CoA metabolic process"/>
    <property type="evidence" value="ECO:0007669"/>
    <property type="project" value="TreeGrafter"/>
</dbReference>
<feature type="transmembrane region" description="Helical" evidence="10">
    <location>
        <begin position="481"/>
        <end position="506"/>
    </location>
</feature>
<accession>A0AAD9RV91</accession>
<organism evidence="13 14">
    <name type="scientific">Odynerus spinipes</name>
    <dbReference type="NCBI Taxonomy" id="1348599"/>
    <lineage>
        <taxon>Eukaryota</taxon>
        <taxon>Metazoa</taxon>
        <taxon>Ecdysozoa</taxon>
        <taxon>Arthropoda</taxon>
        <taxon>Hexapoda</taxon>
        <taxon>Insecta</taxon>
        <taxon>Pterygota</taxon>
        <taxon>Neoptera</taxon>
        <taxon>Endopterygota</taxon>
        <taxon>Hymenoptera</taxon>
        <taxon>Apocrita</taxon>
        <taxon>Aculeata</taxon>
        <taxon>Vespoidea</taxon>
        <taxon>Vespidae</taxon>
        <taxon>Eumeninae</taxon>
        <taxon>Odynerus</taxon>
    </lineage>
</organism>
<dbReference type="GO" id="GO:0080019">
    <property type="term" value="F:alcohol-forming very long-chain fatty acyl-CoA reductase activity"/>
    <property type="evidence" value="ECO:0007669"/>
    <property type="project" value="InterPro"/>
</dbReference>
<dbReference type="InterPro" id="IPR026055">
    <property type="entry name" value="FAR"/>
</dbReference>
<evidence type="ECO:0000259" key="12">
    <source>
        <dbReference type="Pfam" id="PF07993"/>
    </source>
</evidence>
<dbReference type="SUPFAM" id="SSF51735">
    <property type="entry name" value="NAD(P)-binding Rossmann-fold domains"/>
    <property type="match status" value="1"/>
</dbReference>
<dbReference type="FunFam" id="3.40.50.720:FF:000143">
    <property type="entry name" value="Fatty acyl-CoA reductase"/>
    <property type="match status" value="1"/>
</dbReference>
<evidence type="ECO:0000256" key="4">
    <source>
        <dbReference type="ARBA" id="ARBA00022692"/>
    </source>
</evidence>
<keyword evidence="5 10" id="KW-0521">NADP</keyword>
<comment type="catalytic activity">
    <reaction evidence="9 10">
        <text>a long-chain fatty acyl-CoA + 2 NADPH + 2 H(+) = a long-chain primary fatty alcohol + 2 NADP(+) + CoA</text>
        <dbReference type="Rhea" id="RHEA:52716"/>
        <dbReference type="ChEBI" id="CHEBI:15378"/>
        <dbReference type="ChEBI" id="CHEBI:57287"/>
        <dbReference type="ChEBI" id="CHEBI:57783"/>
        <dbReference type="ChEBI" id="CHEBI:58349"/>
        <dbReference type="ChEBI" id="CHEBI:77396"/>
        <dbReference type="ChEBI" id="CHEBI:83139"/>
        <dbReference type="EC" id="1.2.1.84"/>
    </reaction>
</comment>
<evidence type="ECO:0000259" key="11">
    <source>
        <dbReference type="Pfam" id="PF03015"/>
    </source>
</evidence>
<dbReference type="PANTHER" id="PTHR11011">
    <property type="entry name" value="MALE STERILITY PROTEIN 2-RELATED"/>
    <property type="match status" value="1"/>
</dbReference>
<comment type="function">
    <text evidence="10">Catalyzes the reduction of fatty acyl-CoA to fatty alcohols.</text>
</comment>
<keyword evidence="4 10" id="KW-0812">Transmembrane</keyword>
<dbReference type="GO" id="GO:0005777">
    <property type="term" value="C:peroxisome"/>
    <property type="evidence" value="ECO:0007669"/>
    <property type="project" value="TreeGrafter"/>
</dbReference>
<dbReference type="InterPro" id="IPR013120">
    <property type="entry name" value="FAR_NAD-bd"/>
</dbReference>
<feature type="domain" description="Fatty acyl-CoA reductase C-terminal" evidence="11">
    <location>
        <begin position="369"/>
        <end position="461"/>
    </location>
</feature>
<evidence type="ECO:0000256" key="6">
    <source>
        <dbReference type="ARBA" id="ARBA00022989"/>
    </source>
</evidence>
<evidence type="ECO:0000313" key="13">
    <source>
        <dbReference type="EMBL" id="KAK2586496.1"/>
    </source>
</evidence>
<evidence type="ECO:0000256" key="1">
    <source>
        <dbReference type="ARBA" id="ARBA00004141"/>
    </source>
</evidence>
<dbReference type="AlphaFoldDB" id="A0AAD9RV91"/>
<protein>
    <recommendedName>
        <fullName evidence="10">Fatty acyl-CoA reductase</fullName>
        <ecNumber evidence="10">1.2.1.84</ecNumber>
    </recommendedName>
</protein>
<keyword evidence="14" id="KW-1185">Reference proteome</keyword>
<reference evidence="13" key="1">
    <citation type="submission" date="2021-08" db="EMBL/GenBank/DDBJ databases">
        <authorList>
            <person name="Misof B."/>
            <person name="Oliver O."/>
            <person name="Podsiadlowski L."/>
            <person name="Donath A."/>
            <person name="Peters R."/>
            <person name="Mayer C."/>
            <person name="Rust J."/>
            <person name="Gunkel S."/>
            <person name="Lesny P."/>
            <person name="Martin S."/>
            <person name="Oeyen J.P."/>
            <person name="Petersen M."/>
            <person name="Panagiotis P."/>
            <person name="Wilbrandt J."/>
            <person name="Tanja T."/>
        </authorList>
    </citation>
    <scope>NUCLEOTIDE SEQUENCE</scope>
    <source>
        <strain evidence="13">GBR_01_08_01A</strain>
        <tissue evidence="13">Thorax + abdomen</tissue>
    </source>
</reference>
<keyword evidence="10" id="KW-0560">Oxidoreductase</keyword>
<dbReference type="Pfam" id="PF07993">
    <property type="entry name" value="NAD_binding_4"/>
    <property type="match status" value="1"/>
</dbReference>
<comment type="similarity">
    <text evidence="2 10">Belongs to the fatty acyl-CoA reductase family.</text>
</comment>
<dbReference type="InterPro" id="IPR033640">
    <property type="entry name" value="FAR_C"/>
</dbReference>
<evidence type="ECO:0000256" key="8">
    <source>
        <dbReference type="ARBA" id="ARBA00023136"/>
    </source>
</evidence>
<evidence type="ECO:0000256" key="5">
    <source>
        <dbReference type="ARBA" id="ARBA00022857"/>
    </source>
</evidence>
<dbReference type="Pfam" id="PF03015">
    <property type="entry name" value="Sterile"/>
    <property type="match status" value="1"/>
</dbReference>
<evidence type="ECO:0000256" key="9">
    <source>
        <dbReference type="ARBA" id="ARBA00052530"/>
    </source>
</evidence>
<comment type="caution">
    <text evidence="13">The sequence shown here is derived from an EMBL/GenBank/DDBJ whole genome shotgun (WGS) entry which is preliminary data.</text>
</comment>
<proteinExistence type="inferred from homology"/>
<evidence type="ECO:0000256" key="10">
    <source>
        <dbReference type="RuleBase" id="RU363097"/>
    </source>
</evidence>
<dbReference type="Gene3D" id="3.40.50.720">
    <property type="entry name" value="NAD(P)-binding Rossmann-like Domain"/>
    <property type="match status" value="1"/>
</dbReference>
<dbReference type="EC" id="1.2.1.84" evidence="10"/>
<evidence type="ECO:0000256" key="7">
    <source>
        <dbReference type="ARBA" id="ARBA00023098"/>
    </source>
</evidence>
<comment type="subcellular location">
    <subcellularLocation>
        <location evidence="1">Membrane</location>
        <topology evidence="1">Multi-pass membrane protein</topology>
    </subcellularLocation>
</comment>
<name>A0AAD9RV91_9HYME</name>
<gene>
    <name evidence="13" type="ORF">KPH14_011394</name>
</gene>
<dbReference type="InterPro" id="IPR036291">
    <property type="entry name" value="NAD(P)-bd_dom_sf"/>
</dbReference>
<dbReference type="EMBL" id="JAIFRP010000012">
    <property type="protein sequence ID" value="KAK2586496.1"/>
    <property type="molecule type" value="Genomic_DNA"/>
</dbReference>
<keyword evidence="7 10" id="KW-0443">Lipid metabolism</keyword>